<keyword evidence="3" id="KW-0808">Transferase</keyword>
<gene>
    <name evidence="8" type="ORF">BUALT_Bualt01G0181800</name>
</gene>
<dbReference type="InterPro" id="IPR004046">
    <property type="entry name" value="GST_C"/>
</dbReference>
<accession>A0AAV6YEL0</accession>
<dbReference type="InterPro" id="IPR036249">
    <property type="entry name" value="Thioredoxin-like_sf"/>
</dbReference>
<dbReference type="SUPFAM" id="SSF52833">
    <property type="entry name" value="Thioredoxin-like"/>
    <property type="match status" value="2"/>
</dbReference>
<name>A0AAV6YEL0_9LAMI</name>
<evidence type="ECO:0000259" key="7">
    <source>
        <dbReference type="PROSITE" id="PS50405"/>
    </source>
</evidence>
<evidence type="ECO:0000313" key="8">
    <source>
        <dbReference type="EMBL" id="KAG8391381.1"/>
    </source>
</evidence>
<feature type="domain" description="GST N-terminal" evidence="6">
    <location>
        <begin position="124"/>
        <end position="203"/>
    </location>
</feature>
<dbReference type="CDD" id="cd03185">
    <property type="entry name" value="GST_C_Tau"/>
    <property type="match status" value="1"/>
</dbReference>
<dbReference type="FunFam" id="1.20.1050.10:FF:000012">
    <property type="entry name" value="Tau class glutathione S-transferase"/>
    <property type="match status" value="1"/>
</dbReference>
<comment type="catalytic activity">
    <reaction evidence="4">
        <text>RX + glutathione = an S-substituted glutathione + a halide anion + H(+)</text>
        <dbReference type="Rhea" id="RHEA:16437"/>
        <dbReference type="ChEBI" id="CHEBI:15378"/>
        <dbReference type="ChEBI" id="CHEBI:16042"/>
        <dbReference type="ChEBI" id="CHEBI:17792"/>
        <dbReference type="ChEBI" id="CHEBI:57925"/>
        <dbReference type="ChEBI" id="CHEBI:90779"/>
        <dbReference type="EC" id="2.5.1.18"/>
    </reaction>
</comment>
<dbReference type="PANTHER" id="PTHR11260">
    <property type="entry name" value="GLUTATHIONE S-TRANSFERASE, GST, SUPERFAMILY, GST DOMAIN CONTAINING"/>
    <property type="match status" value="1"/>
</dbReference>
<dbReference type="Gene3D" id="3.40.30.10">
    <property type="entry name" value="Glutaredoxin"/>
    <property type="match status" value="2"/>
</dbReference>
<dbReference type="PROSITE" id="PS50405">
    <property type="entry name" value="GST_CTER"/>
    <property type="match status" value="1"/>
</dbReference>
<dbReference type="InterPro" id="IPR004045">
    <property type="entry name" value="Glutathione_S-Trfase_N"/>
</dbReference>
<dbReference type="GO" id="GO:0005737">
    <property type="term" value="C:cytoplasm"/>
    <property type="evidence" value="ECO:0007669"/>
    <property type="project" value="TreeGrafter"/>
</dbReference>
<dbReference type="CDD" id="cd03058">
    <property type="entry name" value="GST_N_Tau"/>
    <property type="match status" value="2"/>
</dbReference>
<dbReference type="GO" id="GO:0006749">
    <property type="term" value="P:glutathione metabolic process"/>
    <property type="evidence" value="ECO:0007669"/>
    <property type="project" value="InterPro"/>
</dbReference>
<evidence type="ECO:0000256" key="5">
    <source>
        <dbReference type="ARBA" id="ARBA00071370"/>
    </source>
</evidence>
<dbReference type="Pfam" id="PF02798">
    <property type="entry name" value="GST_N"/>
    <property type="match status" value="2"/>
</dbReference>
<dbReference type="InterPro" id="IPR010987">
    <property type="entry name" value="Glutathione-S-Trfase_C-like"/>
</dbReference>
<comment type="caution">
    <text evidence="8">The sequence shown here is derived from an EMBL/GenBank/DDBJ whole genome shotgun (WGS) entry which is preliminary data.</text>
</comment>
<evidence type="ECO:0000256" key="1">
    <source>
        <dbReference type="ARBA" id="ARBA00009929"/>
    </source>
</evidence>
<feature type="domain" description="GST N-terminal" evidence="6">
    <location>
        <begin position="3"/>
        <end position="82"/>
    </location>
</feature>
<dbReference type="InterPro" id="IPR036282">
    <property type="entry name" value="Glutathione-S-Trfase_C_sf"/>
</dbReference>
<protein>
    <recommendedName>
        <fullName evidence="5">Probable glutathione S-transferase</fullName>
        <ecNumber evidence="2">2.5.1.18</ecNumber>
    </recommendedName>
</protein>
<dbReference type="InterPro" id="IPR045073">
    <property type="entry name" value="Omega/Tau-like"/>
</dbReference>
<dbReference type="InterPro" id="IPR045074">
    <property type="entry name" value="GST_C_Tau"/>
</dbReference>
<dbReference type="SFLD" id="SFLDG00358">
    <property type="entry name" value="Main_(cytGST)"/>
    <property type="match status" value="2"/>
</dbReference>
<dbReference type="SFLD" id="SFLDS00019">
    <property type="entry name" value="Glutathione_Transferase_(cytos"/>
    <property type="match status" value="2"/>
</dbReference>
<dbReference type="FunFam" id="3.40.30.10:FF:000014">
    <property type="entry name" value="Tau class glutathione S-transferase"/>
    <property type="match status" value="1"/>
</dbReference>
<dbReference type="PANTHER" id="PTHR11260:SF762">
    <property type="entry name" value="GLUTATHIONE TRANSFERASE"/>
    <property type="match status" value="1"/>
</dbReference>
<dbReference type="Gene3D" id="1.20.1050.10">
    <property type="match status" value="2"/>
</dbReference>
<dbReference type="SUPFAM" id="SSF47616">
    <property type="entry name" value="GST C-terminal domain-like"/>
    <property type="match status" value="1"/>
</dbReference>
<evidence type="ECO:0000256" key="4">
    <source>
        <dbReference type="ARBA" id="ARBA00047960"/>
    </source>
</evidence>
<dbReference type="Proteomes" id="UP000826271">
    <property type="component" value="Unassembled WGS sequence"/>
</dbReference>
<evidence type="ECO:0000259" key="6">
    <source>
        <dbReference type="PROSITE" id="PS50404"/>
    </source>
</evidence>
<keyword evidence="9" id="KW-1185">Reference proteome</keyword>
<sequence length="343" mass="39443">MAEELKLFSNWSSPFGFRVEHALKMKGLEYETVLEDLSNKSDSLLEYNPLYKKIPILVHNGNPICESLVILEYIDETWKQCPLLPQDPYEKATARFWAKFGDEKAHFLSGIGDIFADNIFNNNFQAAGFRTWSSRYSFRVVHALKIKGLEYETVLEDLSNKSASLLEYNPIHKKVPILVHNGKPICESLVILEYIDETWKQCPLLPQHPYEKAMARFWAKFGDEKILPSVTSALISQGKEQEEAVATAVANLKFIEELLKGKKFFGGDTIGYLDLAFGWMANLISIVEEIVDMKLVNAEIFPLLSTWMNNFLAHPMIKELWPPRDRMFNKFIGIRELNLRKDA</sequence>
<dbReference type="EMBL" id="WHWC01000001">
    <property type="protein sequence ID" value="KAG8391381.1"/>
    <property type="molecule type" value="Genomic_DNA"/>
</dbReference>
<reference evidence="8" key="1">
    <citation type="submission" date="2019-10" db="EMBL/GenBank/DDBJ databases">
        <authorList>
            <person name="Zhang R."/>
            <person name="Pan Y."/>
            <person name="Wang J."/>
            <person name="Ma R."/>
            <person name="Yu S."/>
        </authorList>
    </citation>
    <scope>NUCLEOTIDE SEQUENCE</scope>
    <source>
        <strain evidence="8">LA-IB0</strain>
        <tissue evidence="8">Leaf</tissue>
    </source>
</reference>
<evidence type="ECO:0000256" key="3">
    <source>
        <dbReference type="ARBA" id="ARBA00022679"/>
    </source>
</evidence>
<proteinExistence type="inferred from homology"/>
<dbReference type="EC" id="2.5.1.18" evidence="2"/>
<dbReference type="GO" id="GO:0004364">
    <property type="term" value="F:glutathione transferase activity"/>
    <property type="evidence" value="ECO:0007669"/>
    <property type="project" value="UniProtKB-EC"/>
</dbReference>
<dbReference type="Pfam" id="PF00043">
    <property type="entry name" value="GST_C"/>
    <property type="match status" value="1"/>
</dbReference>
<comment type="similarity">
    <text evidence="1">Belongs to the GST superfamily. HSP26 family.</text>
</comment>
<dbReference type="AlphaFoldDB" id="A0AAV6YEL0"/>
<feature type="domain" description="GST C-terminal" evidence="7">
    <location>
        <begin position="208"/>
        <end position="331"/>
    </location>
</feature>
<organism evidence="8 9">
    <name type="scientific">Buddleja alternifolia</name>
    <dbReference type="NCBI Taxonomy" id="168488"/>
    <lineage>
        <taxon>Eukaryota</taxon>
        <taxon>Viridiplantae</taxon>
        <taxon>Streptophyta</taxon>
        <taxon>Embryophyta</taxon>
        <taxon>Tracheophyta</taxon>
        <taxon>Spermatophyta</taxon>
        <taxon>Magnoliopsida</taxon>
        <taxon>eudicotyledons</taxon>
        <taxon>Gunneridae</taxon>
        <taxon>Pentapetalae</taxon>
        <taxon>asterids</taxon>
        <taxon>lamiids</taxon>
        <taxon>Lamiales</taxon>
        <taxon>Scrophulariaceae</taxon>
        <taxon>Buddlejeae</taxon>
        <taxon>Buddleja</taxon>
    </lineage>
</organism>
<evidence type="ECO:0000256" key="2">
    <source>
        <dbReference type="ARBA" id="ARBA00012452"/>
    </source>
</evidence>
<dbReference type="SFLD" id="SFLDG01152">
    <property type="entry name" value="Main.3:_Omega-_and_Tau-like"/>
    <property type="match status" value="1"/>
</dbReference>
<evidence type="ECO:0000313" key="9">
    <source>
        <dbReference type="Proteomes" id="UP000826271"/>
    </source>
</evidence>
<dbReference type="PROSITE" id="PS50404">
    <property type="entry name" value="GST_NTER"/>
    <property type="match status" value="2"/>
</dbReference>
<dbReference type="InterPro" id="IPR040079">
    <property type="entry name" value="Glutathione_S-Trfase"/>
</dbReference>